<dbReference type="PROSITE" id="PS50850">
    <property type="entry name" value="MFS"/>
    <property type="match status" value="1"/>
</dbReference>
<dbReference type="CDD" id="cd17325">
    <property type="entry name" value="MFS_MdtG_SLC18_like"/>
    <property type="match status" value="1"/>
</dbReference>
<evidence type="ECO:0000313" key="8">
    <source>
        <dbReference type="EMBL" id="MFD1587612.1"/>
    </source>
</evidence>
<dbReference type="RefSeq" id="WP_247372632.1">
    <property type="nucleotide sequence ID" value="NZ_JALLGV010000001.1"/>
</dbReference>
<evidence type="ECO:0000256" key="1">
    <source>
        <dbReference type="ARBA" id="ARBA00004141"/>
    </source>
</evidence>
<dbReference type="EMBL" id="JBHUDJ010000003">
    <property type="protein sequence ID" value="MFD1587612.1"/>
    <property type="molecule type" value="Genomic_DNA"/>
</dbReference>
<dbReference type="GO" id="GO:0016020">
    <property type="term" value="C:membrane"/>
    <property type="evidence" value="ECO:0007669"/>
    <property type="project" value="UniProtKB-SubCell"/>
</dbReference>
<comment type="caution">
    <text evidence="8">The sequence shown here is derived from an EMBL/GenBank/DDBJ whole genome shotgun (WGS) entry which is preliminary data.</text>
</comment>
<evidence type="ECO:0000313" key="9">
    <source>
        <dbReference type="Proteomes" id="UP001597119"/>
    </source>
</evidence>
<proteinExistence type="predicted"/>
<evidence type="ECO:0000256" key="4">
    <source>
        <dbReference type="ARBA" id="ARBA00022989"/>
    </source>
</evidence>
<dbReference type="AlphaFoldDB" id="A0ABD6CBA3"/>
<dbReference type="PANTHER" id="PTHR23506">
    <property type="entry name" value="GH10249P"/>
    <property type="match status" value="1"/>
</dbReference>
<dbReference type="Gene3D" id="1.20.1250.20">
    <property type="entry name" value="MFS general substrate transporter like domains"/>
    <property type="match status" value="2"/>
</dbReference>
<keyword evidence="5 6" id="KW-0472">Membrane</keyword>
<keyword evidence="4 6" id="KW-1133">Transmembrane helix</keyword>
<dbReference type="InterPro" id="IPR011701">
    <property type="entry name" value="MFS"/>
</dbReference>
<comment type="subcellular location">
    <subcellularLocation>
        <location evidence="1">Membrane</location>
        <topology evidence="1">Multi-pass membrane protein</topology>
    </subcellularLocation>
</comment>
<feature type="transmembrane region" description="Helical" evidence="6">
    <location>
        <begin position="172"/>
        <end position="190"/>
    </location>
</feature>
<keyword evidence="3 6" id="KW-0812">Transmembrane</keyword>
<evidence type="ECO:0000256" key="5">
    <source>
        <dbReference type="ARBA" id="ARBA00023136"/>
    </source>
</evidence>
<feature type="transmembrane region" description="Helical" evidence="6">
    <location>
        <begin position="17"/>
        <end position="41"/>
    </location>
</feature>
<keyword evidence="9" id="KW-1185">Reference proteome</keyword>
<keyword evidence="2" id="KW-0813">Transport</keyword>
<dbReference type="PANTHER" id="PTHR23506:SF23">
    <property type="entry name" value="GH10249P"/>
    <property type="match status" value="1"/>
</dbReference>
<evidence type="ECO:0000256" key="6">
    <source>
        <dbReference type="SAM" id="Phobius"/>
    </source>
</evidence>
<feature type="transmembrane region" description="Helical" evidence="6">
    <location>
        <begin position="284"/>
        <end position="307"/>
    </location>
</feature>
<dbReference type="InterPro" id="IPR020846">
    <property type="entry name" value="MFS_dom"/>
</dbReference>
<feature type="transmembrane region" description="Helical" evidence="6">
    <location>
        <begin position="327"/>
        <end position="344"/>
    </location>
</feature>
<evidence type="ECO:0000256" key="3">
    <source>
        <dbReference type="ARBA" id="ARBA00022692"/>
    </source>
</evidence>
<feature type="transmembrane region" description="Helical" evidence="6">
    <location>
        <begin position="53"/>
        <end position="70"/>
    </location>
</feature>
<feature type="transmembrane region" description="Helical" evidence="6">
    <location>
        <begin position="107"/>
        <end position="127"/>
    </location>
</feature>
<evidence type="ECO:0000256" key="2">
    <source>
        <dbReference type="ARBA" id="ARBA00022448"/>
    </source>
</evidence>
<protein>
    <submittedName>
        <fullName evidence="8">MFS transporter</fullName>
    </submittedName>
</protein>
<feature type="transmembrane region" description="Helical" evidence="6">
    <location>
        <begin position="220"/>
        <end position="241"/>
    </location>
</feature>
<feature type="domain" description="Major facilitator superfamily (MFS) profile" evidence="7">
    <location>
        <begin position="16"/>
        <end position="420"/>
    </location>
</feature>
<feature type="transmembrane region" description="Helical" evidence="6">
    <location>
        <begin position="372"/>
        <end position="389"/>
    </location>
</feature>
<sequence length="430" mass="45308">MTGDGRGALSLFGNREFLAIASTAFARSQAYSTIIIALALYADQFQTTGFVEGLFGTVFAFTQLLIVLPLGRKIDTGNAKRILLIGLGVNVLAFVGFSLVTTVSHVLLVRVVQGVGASILWITGTTVTGQISPDDTRGRWLGTYNQVGAFSSLAGDLVGGLLLTVYGFTFTYAVLAAVTVSSGVMVLLYLRENPGGKTDPDETDGIETFRSLLSRAAIRALVIFRLGLSFGKMAVLIFLPIYARTNFGMSPVLVGGILAGGKLTKTITQGVVGDYTDRIGRKHLFVLAGALIYALGTALIPLAEFAAGLFPPVTVAAVGQVVTLPPAFFPLFAAFAVCGVADSIRLPASMALFVEEGEHFEAVAGSMSLRSIAWKIGQVVGPVTVGVLWDATDVFTAFWTASLLITVGAIVFVFLYRIEPAPETAKATAD</sequence>
<dbReference type="Pfam" id="PF07690">
    <property type="entry name" value="MFS_1"/>
    <property type="match status" value="1"/>
</dbReference>
<name>A0ABD6CBA3_9EURY</name>
<dbReference type="Proteomes" id="UP001597119">
    <property type="component" value="Unassembled WGS sequence"/>
</dbReference>
<evidence type="ECO:0000259" key="7">
    <source>
        <dbReference type="PROSITE" id="PS50850"/>
    </source>
</evidence>
<dbReference type="InterPro" id="IPR036259">
    <property type="entry name" value="MFS_trans_sf"/>
</dbReference>
<reference evidence="8 9" key="1">
    <citation type="journal article" date="2019" name="Int. J. Syst. Evol. Microbiol.">
        <title>The Global Catalogue of Microorganisms (GCM) 10K type strain sequencing project: providing services to taxonomists for standard genome sequencing and annotation.</title>
        <authorList>
            <consortium name="The Broad Institute Genomics Platform"/>
            <consortium name="The Broad Institute Genome Sequencing Center for Infectious Disease"/>
            <person name="Wu L."/>
            <person name="Ma J."/>
        </authorList>
    </citation>
    <scope>NUCLEOTIDE SEQUENCE [LARGE SCALE GENOMIC DNA]</scope>
    <source>
        <strain evidence="8 9">CGMCC 1.12125</strain>
    </source>
</reference>
<feature type="transmembrane region" description="Helical" evidence="6">
    <location>
        <begin position="82"/>
        <end position="101"/>
    </location>
</feature>
<feature type="transmembrane region" description="Helical" evidence="6">
    <location>
        <begin position="247"/>
        <end position="264"/>
    </location>
</feature>
<organism evidence="8 9">
    <name type="scientific">Halorientalis brevis</name>
    <dbReference type="NCBI Taxonomy" id="1126241"/>
    <lineage>
        <taxon>Archaea</taxon>
        <taxon>Methanobacteriati</taxon>
        <taxon>Methanobacteriota</taxon>
        <taxon>Stenosarchaea group</taxon>
        <taxon>Halobacteria</taxon>
        <taxon>Halobacteriales</taxon>
        <taxon>Haloarculaceae</taxon>
        <taxon>Halorientalis</taxon>
    </lineage>
</organism>
<feature type="transmembrane region" description="Helical" evidence="6">
    <location>
        <begin position="395"/>
        <end position="416"/>
    </location>
</feature>
<dbReference type="SUPFAM" id="SSF103473">
    <property type="entry name" value="MFS general substrate transporter"/>
    <property type="match status" value="1"/>
</dbReference>
<dbReference type="InterPro" id="IPR050930">
    <property type="entry name" value="MFS_Vesicular_Transporter"/>
</dbReference>
<accession>A0ABD6CBA3</accession>
<gene>
    <name evidence="8" type="ORF">ACFR9U_11500</name>
</gene>